<organism evidence="1 2">
    <name type="scientific">Enterococcus innesii</name>
    <dbReference type="NCBI Taxonomy" id="2839759"/>
    <lineage>
        <taxon>Bacteria</taxon>
        <taxon>Bacillati</taxon>
        <taxon>Bacillota</taxon>
        <taxon>Bacilli</taxon>
        <taxon>Lactobacillales</taxon>
        <taxon>Enterococcaceae</taxon>
        <taxon>Enterococcus</taxon>
    </lineage>
</organism>
<accession>A0ABN6NUL2</accession>
<sequence>MVLSEVLDKTLLDFIYQANSCLTLDELNIWSIKLSEFPDESLTYLFSNKRIDIVQLNDEFLSYSYHGEDILTFIQYIEKYYSEAIKLILRIPDIEKHCFDKSYNMKQTFFFIKEKEKPTVYHAQNFLYYIQNNVRK</sequence>
<evidence type="ECO:0000313" key="2">
    <source>
        <dbReference type="Proteomes" id="UP000831692"/>
    </source>
</evidence>
<reference evidence="1 2" key="1">
    <citation type="submission" date="2022-03" db="EMBL/GenBank/DDBJ databases">
        <title>Complete genome sequence of Enterococcus innesii DB-1.</title>
        <authorList>
            <person name="Fukuda D."/>
            <person name="Nolasco-Hipolito C."/>
        </authorList>
    </citation>
    <scope>NUCLEOTIDE SEQUENCE [LARGE SCALE GENOMIC DNA]</scope>
    <source>
        <strain evidence="1 2">DB-1</strain>
    </source>
</reference>
<protein>
    <submittedName>
        <fullName evidence="1">Uncharacterized protein</fullName>
    </submittedName>
</protein>
<name>A0ABN6NUL2_9ENTE</name>
<evidence type="ECO:0000313" key="1">
    <source>
        <dbReference type="EMBL" id="BDG69665.1"/>
    </source>
</evidence>
<proteinExistence type="predicted"/>
<gene>
    <name evidence="1" type="ORF">ENLAB_32290</name>
</gene>
<dbReference type="EMBL" id="AP025635">
    <property type="protein sequence ID" value="BDG69665.1"/>
    <property type="molecule type" value="Genomic_DNA"/>
</dbReference>
<dbReference type="Proteomes" id="UP000831692">
    <property type="component" value="Chromosome"/>
</dbReference>
<keyword evidence="2" id="KW-1185">Reference proteome</keyword>